<protein>
    <recommendedName>
        <fullName evidence="9">Probable endonuclease 4</fullName>
        <ecNumber evidence="9">3.1.21.2</ecNumber>
    </recommendedName>
    <alternativeName>
        <fullName evidence="9">Endodeoxyribonuclease IV</fullName>
    </alternativeName>
    <alternativeName>
        <fullName evidence="9">Endonuclease IV</fullName>
    </alternativeName>
</protein>
<dbReference type="SMART" id="SM00518">
    <property type="entry name" value="AP2Ec"/>
    <property type="match status" value="1"/>
</dbReference>
<feature type="binding site" evidence="9">
    <location>
        <position position="106"/>
    </location>
    <ligand>
        <name>Zn(2+)</name>
        <dbReference type="ChEBI" id="CHEBI:29105"/>
        <label>1</label>
    </ligand>
</feature>
<dbReference type="PROSITE" id="PS00730">
    <property type="entry name" value="AP_NUCLEASE_F2_2"/>
    <property type="match status" value="1"/>
</dbReference>
<proteinExistence type="inferred from homology"/>
<dbReference type="GO" id="GO:0008270">
    <property type="term" value="F:zinc ion binding"/>
    <property type="evidence" value="ECO:0007669"/>
    <property type="project" value="UniProtKB-UniRule"/>
</dbReference>
<evidence type="ECO:0000256" key="3">
    <source>
        <dbReference type="ARBA" id="ARBA00022723"/>
    </source>
</evidence>
<feature type="binding site" evidence="9">
    <location>
        <position position="66"/>
    </location>
    <ligand>
        <name>Zn(2+)</name>
        <dbReference type="ChEBI" id="CHEBI:29105"/>
        <label>1</label>
    </ligand>
</feature>
<dbReference type="PROSITE" id="PS00731">
    <property type="entry name" value="AP_NUCLEASE_F2_3"/>
    <property type="match status" value="1"/>
</dbReference>
<feature type="binding site" evidence="9">
    <location>
        <position position="178"/>
    </location>
    <ligand>
        <name>Zn(2+)</name>
        <dbReference type="ChEBI" id="CHEBI:29105"/>
        <label>3</label>
    </ligand>
</feature>
<feature type="binding site" evidence="9">
    <location>
        <position position="225"/>
    </location>
    <ligand>
        <name>Zn(2+)</name>
        <dbReference type="ChEBI" id="CHEBI:29105"/>
        <label>3</label>
    </ligand>
</feature>
<dbReference type="GO" id="GO:0008833">
    <property type="term" value="F:deoxyribonuclease IV (phage-T4-induced) activity"/>
    <property type="evidence" value="ECO:0007669"/>
    <property type="project" value="UniProtKB-UniRule"/>
</dbReference>
<keyword evidence="3 9" id="KW-0479">Metal-binding</keyword>
<evidence type="ECO:0000256" key="4">
    <source>
        <dbReference type="ARBA" id="ARBA00022759"/>
    </source>
</evidence>
<keyword evidence="4 9" id="KW-0255">Endonuclease</keyword>
<dbReference type="InterPro" id="IPR018246">
    <property type="entry name" value="AP_endonuc_F2_Zn_BS"/>
</dbReference>
<keyword evidence="2 9" id="KW-0540">Nuclease</keyword>
<organism evidence="11 12">
    <name type="scientific">Fibrobacter succinogenes</name>
    <name type="common">Bacteroides succinogenes</name>
    <dbReference type="NCBI Taxonomy" id="833"/>
    <lineage>
        <taxon>Bacteria</taxon>
        <taxon>Pseudomonadati</taxon>
        <taxon>Fibrobacterota</taxon>
        <taxon>Fibrobacteria</taxon>
        <taxon>Fibrobacterales</taxon>
        <taxon>Fibrobacteraceae</taxon>
        <taxon>Fibrobacter</taxon>
    </lineage>
</organism>
<sequence length="275" mass="30287">MHIGCHLSSSGGFLAMGETALSIGADTFQFFTRNPRGGAAKPFDKADAEALNAFMDAHNFAPILAHAPYTLNACAADPSLRQYAQDVMKDDLFRMDHFPHAMYNFHPGSHVKQGAEVGIELISQHLNNILHKDLKTKVLLETMAGKGSEVGRSFEELRAIIDRVELDEKVGVCLDTCHVFDGGYDIVNHLNDVLESFDKIIGLNRLCAIHLNDSKNPMGSHKDRHEVIGGGFIGLEALVNVVNHPALKGLPFYLETPNELPGYAQEIALMRSRER</sequence>
<evidence type="ECO:0000256" key="1">
    <source>
        <dbReference type="ARBA" id="ARBA00005340"/>
    </source>
</evidence>
<feature type="binding site" evidence="9">
    <location>
        <position position="141"/>
    </location>
    <ligand>
        <name>Zn(2+)</name>
        <dbReference type="ChEBI" id="CHEBI:29105"/>
        <label>1</label>
    </ligand>
</feature>
<dbReference type="InterPro" id="IPR001719">
    <property type="entry name" value="AP_endonuc_2"/>
</dbReference>
<feature type="domain" description="Xylose isomerase-like TIM barrel" evidence="10">
    <location>
        <begin position="20"/>
        <end position="272"/>
    </location>
</feature>
<keyword evidence="6 9" id="KW-0378">Hydrolase</keyword>
<dbReference type="PANTHER" id="PTHR21445:SF0">
    <property type="entry name" value="APURINIC-APYRIMIDINIC ENDONUCLEASE"/>
    <property type="match status" value="1"/>
</dbReference>
<dbReference type="AlphaFoldDB" id="A0A380RXC0"/>
<dbReference type="Pfam" id="PF01261">
    <property type="entry name" value="AP_endonuc_2"/>
    <property type="match status" value="1"/>
</dbReference>
<feature type="binding site" evidence="9">
    <location>
        <position position="255"/>
    </location>
    <ligand>
        <name>Zn(2+)</name>
        <dbReference type="ChEBI" id="CHEBI:29105"/>
        <label>2</label>
    </ligand>
</feature>
<feature type="binding site" evidence="9">
    <location>
        <position position="141"/>
    </location>
    <ligand>
        <name>Zn(2+)</name>
        <dbReference type="ChEBI" id="CHEBI:29105"/>
        <label>2</label>
    </ligand>
</feature>
<feature type="binding site" evidence="9">
    <location>
        <position position="175"/>
    </location>
    <ligand>
        <name>Zn(2+)</name>
        <dbReference type="ChEBI" id="CHEBI:29105"/>
        <label>2</label>
    </ligand>
</feature>
<feature type="binding site" evidence="9">
    <location>
        <position position="210"/>
    </location>
    <ligand>
        <name>Zn(2+)</name>
        <dbReference type="ChEBI" id="CHEBI:29105"/>
        <label>2</label>
    </ligand>
</feature>
<dbReference type="NCBIfam" id="TIGR00587">
    <property type="entry name" value="nfo"/>
    <property type="match status" value="1"/>
</dbReference>
<evidence type="ECO:0000256" key="6">
    <source>
        <dbReference type="ARBA" id="ARBA00022801"/>
    </source>
</evidence>
<dbReference type="InterPro" id="IPR013022">
    <property type="entry name" value="Xyl_isomerase-like_TIM-brl"/>
</dbReference>
<evidence type="ECO:0000256" key="7">
    <source>
        <dbReference type="ARBA" id="ARBA00022833"/>
    </source>
</evidence>
<feature type="binding site" evidence="9">
    <location>
        <position position="223"/>
    </location>
    <ligand>
        <name>Zn(2+)</name>
        <dbReference type="ChEBI" id="CHEBI:29105"/>
        <label>3</label>
    </ligand>
</feature>
<dbReference type="HAMAP" id="MF_00152">
    <property type="entry name" value="Nfo"/>
    <property type="match status" value="1"/>
</dbReference>
<dbReference type="EC" id="3.1.21.2" evidence="9"/>
<accession>A0A380RXC0</accession>
<dbReference type="GO" id="GO:0006284">
    <property type="term" value="P:base-excision repair"/>
    <property type="evidence" value="ECO:0007669"/>
    <property type="project" value="TreeGrafter"/>
</dbReference>
<dbReference type="Gene3D" id="3.20.20.150">
    <property type="entry name" value="Divalent-metal-dependent TIM barrel enzymes"/>
    <property type="match status" value="1"/>
</dbReference>
<evidence type="ECO:0000256" key="8">
    <source>
        <dbReference type="ARBA" id="ARBA00023204"/>
    </source>
</evidence>
<dbReference type="EMBL" id="UHJL01000001">
    <property type="protein sequence ID" value="SUQ19915.1"/>
    <property type="molecule type" value="Genomic_DNA"/>
</dbReference>
<dbReference type="FunFam" id="3.20.20.150:FF:000001">
    <property type="entry name" value="Probable endonuclease 4"/>
    <property type="match status" value="1"/>
</dbReference>
<evidence type="ECO:0000259" key="10">
    <source>
        <dbReference type="Pfam" id="PF01261"/>
    </source>
</evidence>
<evidence type="ECO:0000313" key="12">
    <source>
        <dbReference type="Proteomes" id="UP000255423"/>
    </source>
</evidence>
<keyword evidence="5 9" id="KW-0227">DNA damage</keyword>
<evidence type="ECO:0000256" key="2">
    <source>
        <dbReference type="ARBA" id="ARBA00022722"/>
    </source>
</evidence>
<dbReference type="PROSITE" id="PS51432">
    <property type="entry name" value="AP_NUCLEASE_F2_4"/>
    <property type="match status" value="1"/>
</dbReference>
<dbReference type="GO" id="GO:0008081">
    <property type="term" value="F:phosphoric diester hydrolase activity"/>
    <property type="evidence" value="ECO:0007669"/>
    <property type="project" value="TreeGrafter"/>
</dbReference>
<comment type="catalytic activity">
    <reaction evidence="9">
        <text>Endonucleolytic cleavage to 5'-phosphooligonucleotide end-products.</text>
        <dbReference type="EC" id="3.1.21.2"/>
    </reaction>
</comment>
<dbReference type="RefSeq" id="WP_109572409.1">
    <property type="nucleotide sequence ID" value="NZ_UHJL01000001.1"/>
</dbReference>
<dbReference type="CDD" id="cd00019">
    <property type="entry name" value="AP2Ec"/>
    <property type="match status" value="1"/>
</dbReference>
<evidence type="ECO:0000256" key="5">
    <source>
        <dbReference type="ARBA" id="ARBA00022763"/>
    </source>
</evidence>
<dbReference type="Proteomes" id="UP000255423">
    <property type="component" value="Unassembled WGS sequence"/>
</dbReference>
<comment type="similarity">
    <text evidence="1 9">Belongs to the AP endonuclease 2 family.</text>
</comment>
<dbReference type="GO" id="GO:0003677">
    <property type="term" value="F:DNA binding"/>
    <property type="evidence" value="ECO:0007669"/>
    <property type="project" value="InterPro"/>
</dbReference>
<comment type="cofactor">
    <cofactor evidence="9">
        <name>Zn(2+)</name>
        <dbReference type="ChEBI" id="CHEBI:29105"/>
    </cofactor>
    <text evidence="9">Binds 3 Zn(2+) ions.</text>
</comment>
<gene>
    <name evidence="9" type="primary">nfo</name>
    <name evidence="11" type="ORF">SAMN05661053_1161</name>
</gene>
<dbReference type="PANTHER" id="PTHR21445">
    <property type="entry name" value="ENDONUCLEASE IV ENDODEOXYRIBONUCLEASE IV"/>
    <property type="match status" value="1"/>
</dbReference>
<keyword evidence="8 9" id="KW-0234">DNA repair</keyword>
<dbReference type="GO" id="GO:0003906">
    <property type="term" value="F:DNA-(apurinic or apyrimidinic site) endonuclease activity"/>
    <property type="evidence" value="ECO:0007669"/>
    <property type="project" value="TreeGrafter"/>
</dbReference>
<evidence type="ECO:0000256" key="9">
    <source>
        <dbReference type="HAMAP-Rule" id="MF_00152"/>
    </source>
</evidence>
<dbReference type="InterPro" id="IPR036237">
    <property type="entry name" value="Xyl_isomerase-like_sf"/>
</dbReference>
<keyword evidence="7 9" id="KW-0862">Zinc</keyword>
<comment type="function">
    <text evidence="9">Endonuclease IV plays a role in DNA repair. It cleaves phosphodiester bonds at apurinic or apyrimidinic (AP) sites, generating a 3'-hydroxyl group and a 5'-terminal sugar phosphate.</text>
</comment>
<reference evidence="11 12" key="1">
    <citation type="submission" date="2017-08" db="EMBL/GenBank/DDBJ databases">
        <authorList>
            <person name="de Groot N.N."/>
        </authorList>
    </citation>
    <scope>NUCLEOTIDE SEQUENCE [LARGE SCALE GENOMIC DNA]</scope>
    <source>
        <strain evidence="11 12">HM2</strain>
    </source>
</reference>
<name>A0A380RXC0_FIBSU</name>
<evidence type="ECO:0000313" key="11">
    <source>
        <dbReference type="EMBL" id="SUQ19915.1"/>
    </source>
</evidence>
<dbReference type="SUPFAM" id="SSF51658">
    <property type="entry name" value="Xylose isomerase-like"/>
    <property type="match status" value="1"/>
</dbReference>